<dbReference type="Proteomes" id="UP000017836">
    <property type="component" value="Unassembled WGS sequence"/>
</dbReference>
<feature type="compositionally biased region" description="Acidic residues" evidence="1">
    <location>
        <begin position="30"/>
        <end position="47"/>
    </location>
</feature>
<reference evidence="3" key="1">
    <citation type="journal article" date="2013" name="Science">
        <title>The Amborella genome and the evolution of flowering plants.</title>
        <authorList>
            <consortium name="Amborella Genome Project"/>
        </authorList>
    </citation>
    <scope>NUCLEOTIDE SEQUENCE [LARGE SCALE GENOMIC DNA]</scope>
</reference>
<gene>
    <name evidence="2" type="ORF">AMTR_s00006p00172180</name>
</gene>
<evidence type="ECO:0000256" key="1">
    <source>
        <dbReference type="SAM" id="MobiDB-lite"/>
    </source>
</evidence>
<sequence length="99" mass="11369">MLEAALKNEGDSKRFAITADELLVKNTPDAGEESESEADGEEDSEREEDVKSKMEKESKAKEYDERRTKIRKDQYHGTVVPEEPRWELRSKVKGKGVLR</sequence>
<feature type="compositionally biased region" description="Basic and acidic residues" evidence="1">
    <location>
        <begin position="48"/>
        <end position="75"/>
    </location>
</feature>
<dbReference type="HOGENOM" id="CLU_167810_0_0_1"/>
<feature type="region of interest" description="Disordered" evidence="1">
    <location>
        <begin position="24"/>
        <end position="78"/>
    </location>
</feature>
<dbReference type="AlphaFoldDB" id="W1P724"/>
<dbReference type="Gramene" id="ERN05667">
    <property type="protein sequence ID" value="ERN05667"/>
    <property type="gene ID" value="AMTR_s00006p00172180"/>
</dbReference>
<proteinExistence type="predicted"/>
<accession>W1P724</accession>
<dbReference type="EMBL" id="KI393980">
    <property type="protein sequence ID" value="ERN05667.1"/>
    <property type="molecule type" value="Genomic_DNA"/>
</dbReference>
<evidence type="ECO:0000313" key="3">
    <source>
        <dbReference type="Proteomes" id="UP000017836"/>
    </source>
</evidence>
<protein>
    <submittedName>
        <fullName evidence="2">Uncharacterized protein</fullName>
    </submittedName>
</protein>
<keyword evidence="3" id="KW-1185">Reference proteome</keyword>
<organism evidence="2 3">
    <name type="scientific">Amborella trichopoda</name>
    <dbReference type="NCBI Taxonomy" id="13333"/>
    <lineage>
        <taxon>Eukaryota</taxon>
        <taxon>Viridiplantae</taxon>
        <taxon>Streptophyta</taxon>
        <taxon>Embryophyta</taxon>
        <taxon>Tracheophyta</taxon>
        <taxon>Spermatophyta</taxon>
        <taxon>Magnoliopsida</taxon>
        <taxon>Amborellales</taxon>
        <taxon>Amborellaceae</taxon>
        <taxon>Amborella</taxon>
    </lineage>
</organism>
<evidence type="ECO:0000313" key="2">
    <source>
        <dbReference type="EMBL" id="ERN05667.1"/>
    </source>
</evidence>
<name>W1P724_AMBTC</name>